<dbReference type="Proteomes" id="UP000218505">
    <property type="component" value="Chromosome"/>
</dbReference>
<dbReference type="InterPro" id="IPR000866">
    <property type="entry name" value="AhpC/TSA"/>
</dbReference>
<keyword evidence="2" id="KW-0201">Cytochrome c-type biogenesis</keyword>
<keyword evidence="9" id="KW-1185">Reference proteome</keyword>
<dbReference type="GO" id="GO:0017004">
    <property type="term" value="P:cytochrome complex assembly"/>
    <property type="evidence" value="ECO:0007669"/>
    <property type="project" value="UniProtKB-KW"/>
</dbReference>
<evidence type="ECO:0000256" key="1">
    <source>
        <dbReference type="ARBA" id="ARBA00004196"/>
    </source>
</evidence>
<keyword evidence="3" id="KW-0812">Transmembrane</keyword>
<dbReference type="InterPro" id="IPR013766">
    <property type="entry name" value="Thioredoxin_domain"/>
</dbReference>
<dbReference type="Pfam" id="PF00578">
    <property type="entry name" value="AhpC-TSA"/>
    <property type="match status" value="1"/>
</dbReference>
<sequence>MSGAARWSVVVLVLAVAGVVALWPRGGDPANPVIPQPQRDTSQRADLGVARNKAALRPCDQFSGNPASPASPSASPGPAGTSAGPEALRGVTAVCLGDGERVDAATALSGRVLVNFWASWCAPCREELRVLDDYSQRPGAIPVLGVQVKSGEADGLDLLSRIGVHLPSLVDDSEALLKTFKVPPALPASFLVGADGSITPVTDPLVFTSVDQVREVVG</sequence>
<dbReference type="PROSITE" id="PS51352">
    <property type="entry name" value="THIOREDOXIN_2"/>
    <property type="match status" value="1"/>
</dbReference>
<feature type="domain" description="Thioredoxin" evidence="7">
    <location>
        <begin position="77"/>
        <end position="218"/>
    </location>
</feature>
<evidence type="ECO:0000256" key="3">
    <source>
        <dbReference type="ARBA" id="ARBA00022968"/>
    </source>
</evidence>
<gene>
    <name evidence="8" type="ORF">CNX65_01210</name>
</gene>
<dbReference type="KEGG" id="apre:CNX65_01210"/>
<evidence type="ECO:0000256" key="2">
    <source>
        <dbReference type="ARBA" id="ARBA00022748"/>
    </source>
</evidence>
<dbReference type="RefSeq" id="WP_096491111.1">
    <property type="nucleotide sequence ID" value="NZ_CP023445.1"/>
</dbReference>
<name>A0A290YZ83_9PSEU</name>
<dbReference type="InterPro" id="IPR036249">
    <property type="entry name" value="Thioredoxin-like_sf"/>
</dbReference>
<evidence type="ECO:0000259" key="7">
    <source>
        <dbReference type="PROSITE" id="PS51352"/>
    </source>
</evidence>
<feature type="compositionally biased region" description="Low complexity" evidence="6">
    <location>
        <begin position="63"/>
        <end position="84"/>
    </location>
</feature>
<evidence type="ECO:0000313" key="9">
    <source>
        <dbReference type="Proteomes" id="UP000218505"/>
    </source>
</evidence>
<organism evidence="8 9">
    <name type="scientific">Actinosynnema pretiosum</name>
    <dbReference type="NCBI Taxonomy" id="42197"/>
    <lineage>
        <taxon>Bacteria</taxon>
        <taxon>Bacillati</taxon>
        <taxon>Actinomycetota</taxon>
        <taxon>Actinomycetes</taxon>
        <taxon>Pseudonocardiales</taxon>
        <taxon>Pseudonocardiaceae</taxon>
        <taxon>Actinosynnema</taxon>
    </lineage>
</organism>
<dbReference type="GO" id="GO:0016209">
    <property type="term" value="F:antioxidant activity"/>
    <property type="evidence" value="ECO:0007669"/>
    <property type="project" value="InterPro"/>
</dbReference>
<dbReference type="GO" id="GO:0016491">
    <property type="term" value="F:oxidoreductase activity"/>
    <property type="evidence" value="ECO:0007669"/>
    <property type="project" value="InterPro"/>
</dbReference>
<evidence type="ECO:0000313" key="8">
    <source>
        <dbReference type="EMBL" id="ATE52076.1"/>
    </source>
</evidence>
<dbReference type="EMBL" id="CP023445">
    <property type="protein sequence ID" value="ATE52076.1"/>
    <property type="molecule type" value="Genomic_DNA"/>
</dbReference>
<dbReference type="InterPro" id="IPR017937">
    <property type="entry name" value="Thioredoxin_CS"/>
</dbReference>
<evidence type="ECO:0000256" key="5">
    <source>
        <dbReference type="ARBA" id="ARBA00023284"/>
    </source>
</evidence>
<dbReference type="InterPro" id="IPR050553">
    <property type="entry name" value="Thioredoxin_ResA/DsbE_sf"/>
</dbReference>
<dbReference type="GO" id="GO:0030313">
    <property type="term" value="C:cell envelope"/>
    <property type="evidence" value="ECO:0007669"/>
    <property type="project" value="UniProtKB-SubCell"/>
</dbReference>
<dbReference type="PANTHER" id="PTHR42852:SF6">
    <property type="entry name" value="THIOL:DISULFIDE INTERCHANGE PROTEIN DSBE"/>
    <property type="match status" value="1"/>
</dbReference>
<dbReference type="Gene3D" id="3.40.30.10">
    <property type="entry name" value="Glutaredoxin"/>
    <property type="match status" value="1"/>
</dbReference>
<evidence type="ECO:0000256" key="4">
    <source>
        <dbReference type="ARBA" id="ARBA00023157"/>
    </source>
</evidence>
<dbReference type="PANTHER" id="PTHR42852">
    <property type="entry name" value="THIOL:DISULFIDE INTERCHANGE PROTEIN DSBE"/>
    <property type="match status" value="1"/>
</dbReference>
<dbReference type="AlphaFoldDB" id="A0A290YZ83"/>
<evidence type="ECO:0000256" key="6">
    <source>
        <dbReference type="SAM" id="MobiDB-lite"/>
    </source>
</evidence>
<accession>A0A290YZ83</accession>
<proteinExistence type="predicted"/>
<dbReference type="PROSITE" id="PS00194">
    <property type="entry name" value="THIOREDOXIN_1"/>
    <property type="match status" value="1"/>
</dbReference>
<keyword evidence="4" id="KW-1015">Disulfide bond</keyword>
<reference evidence="8" key="1">
    <citation type="submission" date="2017-09" db="EMBL/GenBank/DDBJ databases">
        <title>Complete Genome Sequence of ansamitocin-producing Bacterium Actinosynnema pretiosum X47.</title>
        <authorList>
            <person name="Cao G."/>
            <person name="Zong G."/>
            <person name="Zhong C."/>
            <person name="Fu J."/>
        </authorList>
    </citation>
    <scope>NUCLEOTIDE SEQUENCE [LARGE SCALE GENOMIC DNA]</scope>
    <source>
        <strain evidence="8">X47</strain>
    </source>
</reference>
<protein>
    <submittedName>
        <fullName evidence="8">Alkyl hydroperoxide reductase</fullName>
    </submittedName>
</protein>
<comment type="subcellular location">
    <subcellularLocation>
        <location evidence="1">Cell envelope</location>
    </subcellularLocation>
</comment>
<feature type="region of interest" description="Disordered" evidence="6">
    <location>
        <begin position="58"/>
        <end position="84"/>
    </location>
</feature>
<keyword evidence="3" id="KW-0735">Signal-anchor</keyword>
<dbReference type="SUPFAM" id="SSF52833">
    <property type="entry name" value="Thioredoxin-like"/>
    <property type="match status" value="1"/>
</dbReference>
<dbReference type="CDD" id="cd02966">
    <property type="entry name" value="TlpA_like_family"/>
    <property type="match status" value="1"/>
</dbReference>
<keyword evidence="5" id="KW-0676">Redox-active center</keyword>